<evidence type="ECO:0000256" key="9">
    <source>
        <dbReference type="RuleBase" id="RU368031"/>
    </source>
</evidence>
<comment type="PTM">
    <text evidence="9">Sulfation is important for activity and for the binding to a putative membrane receptor.</text>
</comment>
<dbReference type="GO" id="GO:0030154">
    <property type="term" value="P:cell differentiation"/>
    <property type="evidence" value="ECO:0007669"/>
    <property type="project" value="UniProtKB-UniRule"/>
</dbReference>
<dbReference type="AlphaFoldDB" id="A0AAN7RBI4"/>
<organism evidence="10 11">
    <name type="scientific">Trapa natans</name>
    <name type="common">Water chestnut</name>
    <dbReference type="NCBI Taxonomy" id="22666"/>
    <lineage>
        <taxon>Eukaryota</taxon>
        <taxon>Viridiplantae</taxon>
        <taxon>Streptophyta</taxon>
        <taxon>Embryophyta</taxon>
        <taxon>Tracheophyta</taxon>
        <taxon>Spermatophyta</taxon>
        <taxon>Magnoliopsida</taxon>
        <taxon>eudicotyledons</taxon>
        <taxon>Gunneridae</taxon>
        <taxon>Pentapetalae</taxon>
        <taxon>rosids</taxon>
        <taxon>malvids</taxon>
        <taxon>Myrtales</taxon>
        <taxon>Lythraceae</taxon>
        <taxon>Trapa</taxon>
    </lineage>
</organism>
<comment type="subcellular location">
    <subcellularLocation>
        <location evidence="1 9">Secreted</location>
    </subcellularLocation>
</comment>
<accession>A0AAN7RBI4</accession>
<evidence type="ECO:0000256" key="2">
    <source>
        <dbReference type="ARBA" id="ARBA00010781"/>
    </source>
</evidence>
<comment type="similarity">
    <text evidence="2 9">Belongs to the phytosulfokine family.</text>
</comment>
<evidence type="ECO:0000256" key="8">
    <source>
        <dbReference type="ARBA" id="ARBA00023030"/>
    </source>
</evidence>
<dbReference type="GO" id="GO:0005576">
    <property type="term" value="C:extracellular region"/>
    <property type="evidence" value="ECO:0007669"/>
    <property type="project" value="UniProtKB-SubCell"/>
</dbReference>
<dbReference type="Pfam" id="PF06404">
    <property type="entry name" value="PSK"/>
    <property type="match status" value="1"/>
</dbReference>
<keyword evidence="11" id="KW-1185">Reference proteome</keyword>
<feature type="signal peptide" evidence="9">
    <location>
        <begin position="1"/>
        <end position="25"/>
    </location>
</feature>
<keyword evidence="8 9" id="KW-0339">Growth factor</keyword>
<comment type="PTM">
    <text evidence="9">PSK-alpha is produced by endopeptidase digestion. PSK-beta is produced from PSK-alpha by exopeptidase digestion.</text>
</comment>
<name>A0AAN7RBI4_TRANT</name>
<comment type="function">
    <text evidence="9">Promotes plant cell differentiation, organogenesis and somatic embryogenesis as well as cell proliferation.</text>
</comment>
<comment type="caution">
    <text evidence="10">The sequence shown here is derived from an EMBL/GenBank/DDBJ whole genome shotgun (WGS) entry which is preliminary data.</text>
</comment>
<evidence type="ECO:0000256" key="1">
    <source>
        <dbReference type="ARBA" id="ARBA00004613"/>
    </source>
</evidence>
<keyword evidence="4 9" id="KW-0964">Secreted</keyword>
<evidence type="ECO:0000313" key="11">
    <source>
        <dbReference type="Proteomes" id="UP001346149"/>
    </source>
</evidence>
<keyword evidence="7 9" id="KW-0221">Differentiation</keyword>
<evidence type="ECO:0000256" key="7">
    <source>
        <dbReference type="ARBA" id="ARBA00022782"/>
    </source>
</evidence>
<sequence length="84" mass="9548">MSGKVITLFMVSLIFFSTIITRLEARPGPGPALHDLPSQNEVDNEEEMVMEEEDLCKGVGEDECLMRRTLVARIDYLYTQKQTP</sequence>
<dbReference type="GO" id="GO:0008283">
    <property type="term" value="P:cell population proliferation"/>
    <property type="evidence" value="ECO:0007669"/>
    <property type="project" value="UniProtKB-UniRule"/>
</dbReference>
<keyword evidence="5 9" id="KW-0765">Sulfation</keyword>
<dbReference type="GO" id="GO:0008083">
    <property type="term" value="F:growth factor activity"/>
    <property type="evidence" value="ECO:0007669"/>
    <property type="project" value="UniProtKB-UniRule"/>
</dbReference>
<protein>
    <recommendedName>
        <fullName evidence="9">Phytosulfokine</fullName>
    </recommendedName>
    <component>
        <recommendedName>
            <fullName evidence="9">Phytosulfokine-alpha</fullName>
            <shortName evidence="9">PSK-alpha</shortName>
            <shortName evidence="9">Phytosulfokine-a</shortName>
        </recommendedName>
    </component>
    <component>
        <recommendedName>
            <fullName evidence="9">Phytosulfokine-beta</fullName>
            <shortName evidence="9">PSK-beta</shortName>
            <shortName evidence="9">Phytosulfokine-b</shortName>
        </recommendedName>
    </component>
</protein>
<evidence type="ECO:0000256" key="5">
    <source>
        <dbReference type="ARBA" id="ARBA00022641"/>
    </source>
</evidence>
<dbReference type="InterPro" id="IPR009438">
    <property type="entry name" value="Phytosulfokine"/>
</dbReference>
<dbReference type="EMBL" id="JAXQNO010000008">
    <property type="protein sequence ID" value="KAK4792993.1"/>
    <property type="molecule type" value="Genomic_DNA"/>
</dbReference>
<evidence type="ECO:0000256" key="3">
    <source>
        <dbReference type="ARBA" id="ARBA00022473"/>
    </source>
</evidence>
<dbReference type="PANTHER" id="PTHR33285">
    <property type="entry name" value="PHYTOSULFOKINES 3"/>
    <property type="match status" value="1"/>
</dbReference>
<evidence type="ECO:0000256" key="4">
    <source>
        <dbReference type="ARBA" id="ARBA00022525"/>
    </source>
</evidence>
<reference evidence="10 11" key="1">
    <citation type="journal article" date="2023" name="Hortic Res">
        <title>Pangenome of water caltrop reveals structural variations and asymmetric subgenome divergence after allopolyploidization.</title>
        <authorList>
            <person name="Zhang X."/>
            <person name="Chen Y."/>
            <person name="Wang L."/>
            <person name="Yuan Y."/>
            <person name="Fang M."/>
            <person name="Shi L."/>
            <person name="Lu R."/>
            <person name="Comes H.P."/>
            <person name="Ma Y."/>
            <person name="Chen Y."/>
            <person name="Huang G."/>
            <person name="Zhou Y."/>
            <person name="Zheng Z."/>
            <person name="Qiu Y."/>
        </authorList>
    </citation>
    <scope>NUCLEOTIDE SEQUENCE [LARGE SCALE GENOMIC DNA]</scope>
    <source>
        <strain evidence="10">F231</strain>
    </source>
</reference>
<evidence type="ECO:0000256" key="6">
    <source>
        <dbReference type="ARBA" id="ARBA00022729"/>
    </source>
</evidence>
<keyword evidence="3 9" id="KW-0217">Developmental protein</keyword>
<evidence type="ECO:0000313" key="10">
    <source>
        <dbReference type="EMBL" id="KAK4792993.1"/>
    </source>
</evidence>
<keyword evidence="6 9" id="KW-0732">Signal</keyword>
<dbReference type="PANTHER" id="PTHR33285:SF55">
    <property type="entry name" value="PHYTOSULFOKINES 3"/>
    <property type="match status" value="1"/>
</dbReference>
<proteinExistence type="inferred from homology"/>
<feature type="chain" id="PRO_5042672467" description="Phytosulfokine" evidence="9">
    <location>
        <begin position="26"/>
        <end position="84"/>
    </location>
</feature>
<gene>
    <name evidence="10" type="ORF">SAY86_023428</name>
</gene>
<dbReference type="Proteomes" id="UP001346149">
    <property type="component" value="Unassembled WGS sequence"/>
</dbReference>